<organism evidence="2 3">
    <name type="scientific">Leptospira noguchii</name>
    <dbReference type="NCBI Taxonomy" id="28182"/>
    <lineage>
        <taxon>Bacteria</taxon>
        <taxon>Pseudomonadati</taxon>
        <taxon>Spirochaetota</taxon>
        <taxon>Spirochaetia</taxon>
        <taxon>Leptospirales</taxon>
        <taxon>Leptospiraceae</taxon>
        <taxon>Leptospira</taxon>
    </lineage>
</organism>
<accession>A0A9Q8VSS8</accession>
<name>A0A9Q8VSS8_9LEPT</name>
<protein>
    <submittedName>
        <fullName evidence="2">Uncharacterized protein</fullName>
    </submittedName>
</protein>
<feature type="region of interest" description="Disordered" evidence="1">
    <location>
        <begin position="1"/>
        <end position="29"/>
    </location>
</feature>
<dbReference type="AlphaFoldDB" id="A0A9Q8VSS8"/>
<evidence type="ECO:0000313" key="2">
    <source>
        <dbReference type="EMBL" id="UOG57427.1"/>
    </source>
</evidence>
<dbReference type="EMBL" id="CP091957">
    <property type="protein sequence ID" value="UOG57427.1"/>
    <property type="molecule type" value="Genomic_DNA"/>
</dbReference>
<evidence type="ECO:0000256" key="1">
    <source>
        <dbReference type="SAM" id="MobiDB-lite"/>
    </source>
</evidence>
<evidence type="ECO:0000313" key="3">
    <source>
        <dbReference type="Proteomes" id="UP000829829"/>
    </source>
</evidence>
<gene>
    <name evidence="2" type="ORF">MAL03_04510</name>
</gene>
<dbReference type="RefSeq" id="WP_243807165.1">
    <property type="nucleotide sequence ID" value="NZ_CP091953.1"/>
</dbReference>
<dbReference type="Proteomes" id="UP000829829">
    <property type="component" value="Chromosome 1"/>
</dbReference>
<proteinExistence type="predicted"/>
<sequence>MGRSAGLGPRSVDESKSAAANSCVATKPKSTAKETKASHFPWGVRWECWYITTRAC</sequence>
<reference evidence="2" key="1">
    <citation type="submission" date="2022-02" db="EMBL/GenBank/DDBJ databases">
        <title>The genetically variable rfb locus in Leptospira is a mobile cassette and a molecular signature of serovar identity.</title>
        <authorList>
            <person name="Nieves C."/>
            <person name="Vincent A.T."/>
            <person name="Zarantonelli L."/>
            <person name="Picardeau M."/>
            <person name="Veyrier F.J."/>
            <person name="Buschiazzo A."/>
        </authorList>
    </citation>
    <scope>NUCLEOTIDE SEQUENCE</scope>
    <source>
        <strain evidence="2">IP1512017</strain>
    </source>
</reference>